<dbReference type="Gene3D" id="1.10.3720.10">
    <property type="entry name" value="MetI-like"/>
    <property type="match status" value="1"/>
</dbReference>
<evidence type="ECO:0000256" key="4">
    <source>
        <dbReference type="ARBA" id="ARBA00022475"/>
    </source>
</evidence>
<dbReference type="InterPro" id="IPR000515">
    <property type="entry name" value="MetI-like"/>
</dbReference>
<dbReference type="Proteomes" id="UP000281128">
    <property type="component" value="Unassembled WGS sequence"/>
</dbReference>
<dbReference type="GO" id="GO:0006865">
    <property type="term" value="P:amino acid transport"/>
    <property type="evidence" value="ECO:0007669"/>
    <property type="project" value="UniProtKB-KW"/>
</dbReference>
<protein>
    <submittedName>
        <fullName evidence="11">ABC transporter permease subunit</fullName>
    </submittedName>
</protein>
<dbReference type="SUPFAM" id="SSF161098">
    <property type="entry name" value="MetI-like"/>
    <property type="match status" value="1"/>
</dbReference>
<evidence type="ECO:0000256" key="2">
    <source>
        <dbReference type="ARBA" id="ARBA00010072"/>
    </source>
</evidence>
<keyword evidence="7 9" id="KW-1133">Transmembrane helix</keyword>
<dbReference type="PROSITE" id="PS50928">
    <property type="entry name" value="ABC_TM1"/>
    <property type="match status" value="1"/>
</dbReference>
<feature type="domain" description="ABC transmembrane type-1" evidence="10">
    <location>
        <begin position="80"/>
        <end position="372"/>
    </location>
</feature>
<dbReference type="EMBL" id="RAPE01000001">
    <property type="protein sequence ID" value="RKF17134.1"/>
    <property type="molecule type" value="Genomic_DNA"/>
</dbReference>
<keyword evidence="5 9" id="KW-0812">Transmembrane</keyword>
<evidence type="ECO:0000256" key="3">
    <source>
        <dbReference type="ARBA" id="ARBA00022448"/>
    </source>
</evidence>
<keyword evidence="3 9" id="KW-0813">Transport</keyword>
<keyword evidence="8 9" id="KW-0472">Membrane</keyword>
<dbReference type="AlphaFoldDB" id="A0A3A8BC26"/>
<feature type="transmembrane region" description="Helical" evidence="9">
    <location>
        <begin position="253"/>
        <end position="272"/>
    </location>
</feature>
<evidence type="ECO:0000256" key="9">
    <source>
        <dbReference type="RuleBase" id="RU363032"/>
    </source>
</evidence>
<dbReference type="GO" id="GO:0022857">
    <property type="term" value="F:transmembrane transporter activity"/>
    <property type="evidence" value="ECO:0007669"/>
    <property type="project" value="InterPro"/>
</dbReference>
<dbReference type="InterPro" id="IPR010065">
    <property type="entry name" value="AA_ABC_transptr_permease_3TM"/>
</dbReference>
<organism evidence="11 12">
    <name type="scientific">Roseovarius spongiae</name>
    <dbReference type="NCBI Taxonomy" id="2320272"/>
    <lineage>
        <taxon>Bacteria</taxon>
        <taxon>Pseudomonadati</taxon>
        <taxon>Pseudomonadota</taxon>
        <taxon>Alphaproteobacteria</taxon>
        <taxon>Rhodobacterales</taxon>
        <taxon>Roseobacteraceae</taxon>
        <taxon>Roseovarius</taxon>
    </lineage>
</organism>
<dbReference type="NCBIfam" id="TIGR01726">
    <property type="entry name" value="HEQRo_perm_3TM"/>
    <property type="match status" value="1"/>
</dbReference>
<evidence type="ECO:0000313" key="12">
    <source>
        <dbReference type="Proteomes" id="UP000281128"/>
    </source>
</evidence>
<comment type="caution">
    <text evidence="11">The sequence shown here is derived from an EMBL/GenBank/DDBJ whole genome shotgun (WGS) entry which is preliminary data.</text>
</comment>
<dbReference type="Pfam" id="PF00528">
    <property type="entry name" value="BPD_transp_1"/>
    <property type="match status" value="1"/>
</dbReference>
<evidence type="ECO:0000256" key="8">
    <source>
        <dbReference type="ARBA" id="ARBA00023136"/>
    </source>
</evidence>
<keyword evidence="12" id="KW-1185">Reference proteome</keyword>
<dbReference type="CDD" id="cd06261">
    <property type="entry name" value="TM_PBP2"/>
    <property type="match status" value="1"/>
</dbReference>
<dbReference type="PANTHER" id="PTHR30614">
    <property type="entry name" value="MEMBRANE COMPONENT OF AMINO ACID ABC TRANSPORTER"/>
    <property type="match status" value="1"/>
</dbReference>
<evidence type="ECO:0000313" key="11">
    <source>
        <dbReference type="EMBL" id="RKF17134.1"/>
    </source>
</evidence>
<dbReference type="InterPro" id="IPR043429">
    <property type="entry name" value="ArtM/GltK/GlnP/TcyL/YhdX-like"/>
</dbReference>
<feature type="transmembrane region" description="Helical" evidence="9">
    <location>
        <begin position="12"/>
        <end position="35"/>
    </location>
</feature>
<feature type="transmembrane region" description="Helical" evidence="9">
    <location>
        <begin position="162"/>
        <end position="191"/>
    </location>
</feature>
<keyword evidence="6" id="KW-0029">Amino-acid transport</keyword>
<evidence type="ECO:0000256" key="7">
    <source>
        <dbReference type="ARBA" id="ARBA00022989"/>
    </source>
</evidence>
<reference evidence="11 12" key="1">
    <citation type="submission" date="2018-09" db="EMBL/GenBank/DDBJ databases">
        <title>Roseovarius spongiae sp. nov., isolated from a marine sponge.</title>
        <authorList>
            <person name="Zhuang L."/>
            <person name="Luo L."/>
        </authorList>
    </citation>
    <scope>NUCLEOTIDE SEQUENCE [LARGE SCALE GENOMIC DNA]</scope>
    <source>
        <strain evidence="11 12">HN-E21</strain>
    </source>
</reference>
<feature type="transmembrane region" description="Helical" evidence="9">
    <location>
        <begin position="353"/>
        <end position="372"/>
    </location>
</feature>
<name>A0A3A8BC26_9RHOB</name>
<proteinExistence type="inferred from homology"/>
<gene>
    <name evidence="11" type="ORF">D6850_06385</name>
</gene>
<comment type="subcellular location">
    <subcellularLocation>
        <location evidence="1">Cell inner membrane</location>
        <topology evidence="1">Multi-pass membrane protein</topology>
    </subcellularLocation>
    <subcellularLocation>
        <location evidence="9">Cell membrane</location>
        <topology evidence="9">Multi-pass membrane protein</topology>
    </subcellularLocation>
</comment>
<accession>A0A3A8BC26</accession>
<feature type="transmembrane region" description="Helical" evidence="9">
    <location>
        <begin position="309"/>
        <end position="333"/>
    </location>
</feature>
<evidence type="ECO:0000256" key="1">
    <source>
        <dbReference type="ARBA" id="ARBA00004429"/>
    </source>
</evidence>
<evidence type="ECO:0000256" key="6">
    <source>
        <dbReference type="ARBA" id="ARBA00022970"/>
    </source>
</evidence>
<sequence length="388" mass="41881">MVLRLLRNRKFVRAFLQAAFLAALIGMIGSGLMIAHESITQQGMSSGFGFLERSTGFNIGFSIIDYDPNASYGRLLLVGTANTILLGVIGIVAASLTGLMVAMMRLSENGSLNAISRTYVEIFRNVPLILQALFWYSVMTHLPPPRQALEAVPHVFLTSRGIFLPVLNVGVAYALGAVGVILAGLVAAMIIRRRDVRAVPSRKTRNARRTVLAAAVLCALILMATGRLEGGLFSLPELRGLNFRGGLTVPPELSALAIAIALYGGAYISEILRAGFNSVPKGQTEAGRALGLSQGQIFRRVRLPLAIRAILPTLTNQYVWLFKATTLGIAVGYSDLFYTVSISITQSGQTLELIGILMMAFLIMNNAISFVLNRINKAIELKGNQTRS</sequence>
<dbReference type="PANTHER" id="PTHR30614:SF37">
    <property type="entry name" value="AMINO-ACID ABC TRANSPORTER PERMEASE PROTEIN YHDX-RELATED"/>
    <property type="match status" value="1"/>
</dbReference>
<dbReference type="InterPro" id="IPR035906">
    <property type="entry name" value="MetI-like_sf"/>
</dbReference>
<feature type="transmembrane region" description="Helical" evidence="9">
    <location>
        <begin position="211"/>
        <end position="233"/>
    </location>
</feature>
<comment type="similarity">
    <text evidence="2">Belongs to the binding-protein-dependent transport system permease family. HisMQ subfamily.</text>
</comment>
<evidence type="ECO:0000259" key="10">
    <source>
        <dbReference type="PROSITE" id="PS50928"/>
    </source>
</evidence>
<evidence type="ECO:0000256" key="5">
    <source>
        <dbReference type="ARBA" id="ARBA00022692"/>
    </source>
</evidence>
<dbReference type="GO" id="GO:0043190">
    <property type="term" value="C:ATP-binding cassette (ABC) transporter complex"/>
    <property type="evidence" value="ECO:0007669"/>
    <property type="project" value="InterPro"/>
</dbReference>
<keyword evidence="4" id="KW-1003">Cell membrane</keyword>
<feature type="transmembrane region" description="Helical" evidence="9">
    <location>
        <begin position="75"/>
        <end position="101"/>
    </location>
</feature>
<dbReference type="RefSeq" id="WP_121164838.1">
    <property type="nucleotide sequence ID" value="NZ_RAPE01000001.1"/>
</dbReference>
<feature type="transmembrane region" description="Helical" evidence="9">
    <location>
        <begin position="122"/>
        <end position="142"/>
    </location>
</feature>